<name>A0A7S9SU57_9VIRU</name>
<protein>
    <submittedName>
        <fullName evidence="2">Uncharacterized protein</fullName>
    </submittedName>
</protein>
<accession>A0A7S9SU57</accession>
<feature type="region of interest" description="Disordered" evidence="1">
    <location>
        <begin position="254"/>
        <end position="294"/>
    </location>
</feature>
<feature type="compositionally biased region" description="Polar residues" evidence="1">
    <location>
        <begin position="284"/>
        <end position="294"/>
    </location>
</feature>
<organism evidence="2">
    <name type="scientific">Virus NIOZ-UU159</name>
    <dbReference type="NCBI Taxonomy" id="2763270"/>
    <lineage>
        <taxon>Viruses</taxon>
    </lineage>
</organism>
<gene>
    <name evidence="2" type="ORF">NIOZUU159_00077</name>
</gene>
<dbReference type="EMBL" id="MW030585">
    <property type="protein sequence ID" value="QPI16586.1"/>
    <property type="molecule type" value="Genomic_DNA"/>
</dbReference>
<reference evidence="2" key="1">
    <citation type="submission" date="2020-08" db="EMBL/GenBank/DDBJ databases">
        <title>Bridging the membrane lipid divide: bacteria of the FCB group superphylum have the potential to synthesize archaeal ether lipids.</title>
        <authorList>
            <person name="Villanueva L."/>
            <person name="von Meijenfeldt F.A.B."/>
            <person name="Westbye A.B."/>
            <person name="Yadav S."/>
            <person name="Hopmans E.C."/>
            <person name="Dutilh B.E."/>
            <person name="Sinninghe Damste J.S."/>
        </authorList>
    </citation>
    <scope>NUCLEOTIDE SEQUENCE</scope>
    <source>
        <strain evidence="2">NIOZ-UU159</strain>
    </source>
</reference>
<proteinExistence type="predicted"/>
<evidence type="ECO:0000256" key="1">
    <source>
        <dbReference type="SAM" id="MobiDB-lite"/>
    </source>
</evidence>
<sequence length="294" mass="34342">MINIKEYKSNFKNINKKKYKKIKGGGNEFETFINDINKIIYPLPDAPAAMSDAPAAMSDAPEKPEPLIQFHKAYLKFVDKWGEELDKNKLDKNQLDKDYLDKKKEEENLNFLTTLLTYLGDNFNKLEHDDKRNEYILLLNKLEHDDKRNEYILLLNKLSTLLFVLDQQGETGIHKYNNDPNSRIAYVSNKSEYFDEIISVIDKFRKIYKKIAWTKFQKNRIPDKENIQKEDITISNSAVKELINKMISNKGLDKYDPNHNTLSARKYSARKYSDKPYSRPVSARSKTGNLSSKP</sequence>
<evidence type="ECO:0000313" key="2">
    <source>
        <dbReference type="EMBL" id="QPI16586.1"/>
    </source>
</evidence>